<evidence type="ECO:0000313" key="3">
    <source>
        <dbReference type="Proteomes" id="UP001417504"/>
    </source>
</evidence>
<dbReference type="EMBL" id="JBBNAE010000001">
    <property type="protein sequence ID" value="KAK9154589.1"/>
    <property type="molecule type" value="Genomic_DNA"/>
</dbReference>
<evidence type="ECO:0000313" key="2">
    <source>
        <dbReference type="EMBL" id="KAK9154589.1"/>
    </source>
</evidence>
<proteinExistence type="predicted"/>
<dbReference type="AlphaFoldDB" id="A0AAP0KNH2"/>
<feature type="region of interest" description="Disordered" evidence="1">
    <location>
        <begin position="336"/>
        <end position="375"/>
    </location>
</feature>
<feature type="compositionally biased region" description="Polar residues" evidence="1">
    <location>
        <begin position="363"/>
        <end position="375"/>
    </location>
</feature>
<sequence>MFGWYCYELLNGFECVGCGFGIVAISGLISKGFLQFLVKNVEFEFRTCVVNGFWFHGLYGVFNELLEQARITVRKFGKTLSVKDAVRHAVGFRTHDATRDVLDKGQMTESRWTREVLVNSKVGLGFSTWLVPKWASLGTGKARLGKAGQRLGKAWQRVGKAWQDLARLGKGLAKSWQGLARSWQGAGKTWQGAGKVWQGTNVSGHGVARTGQVMPWHAPGHALARASTRPWHEQDHALAQTSHASHALVMPWHEQGKARPWHEQDHALAQTSHTLSQTRSCLGTAKARPWHNNLTFLDLGIDSGQSMLGLILGCFLSEPRKRLNIYYKGRGLSWGGMGNKDKQGPRARLGHHAKAKTHGPWSATPSRLDSTPSPA</sequence>
<gene>
    <name evidence="2" type="ORF">Sjap_002069</name>
</gene>
<protein>
    <submittedName>
        <fullName evidence="2">Uncharacterized protein</fullName>
    </submittedName>
</protein>
<name>A0AAP0KNH2_9MAGN</name>
<accession>A0AAP0KNH2</accession>
<reference evidence="2 3" key="1">
    <citation type="submission" date="2024-01" db="EMBL/GenBank/DDBJ databases">
        <title>Genome assemblies of Stephania.</title>
        <authorList>
            <person name="Yang L."/>
        </authorList>
    </citation>
    <scope>NUCLEOTIDE SEQUENCE [LARGE SCALE GENOMIC DNA]</scope>
    <source>
        <strain evidence="2">QJT</strain>
        <tissue evidence="2">Leaf</tissue>
    </source>
</reference>
<evidence type="ECO:0000256" key="1">
    <source>
        <dbReference type="SAM" id="MobiDB-lite"/>
    </source>
</evidence>
<organism evidence="2 3">
    <name type="scientific">Stephania japonica</name>
    <dbReference type="NCBI Taxonomy" id="461633"/>
    <lineage>
        <taxon>Eukaryota</taxon>
        <taxon>Viridiplantae</taxon>
        <taxon>Streptophyta</taxon>
        <taxon>Embryophyta</taxon>
        <taxon>Tracheophyta</taxon>
        <taxon>Spermatophyta</taxon>
        <taxon>Magnoliopsida</taxon>
        <taxon>Ranunculales</taxon>
        <taxon>Menispermaceae</taxon>
        <taxon>Menispermoideae</taxon>
        <taxon>Cissampelideae</taxon>
        <taxon>Stephania</taxon>
    </lineage>
</organism>
<feature type="compositionally biased region" description="Basic residues" evidence="1">
    <location>
        <begin position="348"/>
        <end position="357"/>
    </location>
</feature>
<keyword evidence="3" id="KW-1185">Reference proteome</keyword>
<dbReference type="Proteomes" id="UP001417504">
    <property type="component" value="Unassembled WGS sequence"/>
</dbReference>
<comment type="caution">
    <text evidence="2">The sequence shown here is derived from an EMBL/GenBank/DDBJ whole genome shotgun (WGS) entry which is preliminary data.</text>
</comment>